<organism evidence="1 2">
    <name type="scientific">Pseudonocardia acidicola</name>
    <dbReference type="NCBI Taxonomy" id="2724939"/>
    <lineage>
        <taxon>Bacteria</taxon>
        <taxon>Bacillati</taxon>
        <taxon>Actinomycetota</taxon>
        <taxon>Actinomycetes</taxon>
        <taxon>Pseudonocardiales</taxon>
        <taxon>Pseudonocardiaceae</taxon>
        <taxon>Pseudonocardia</taxon>
    </lineage>
</organism>
<dbReference type="Proteomes" id="UP000820669">
    <property type="component" value="Unassembled WGS sequence"/>
</dbReference>
<dbReference type="RefSeq" id="WP_169384428.1">
    <property type="nucleotide sequence ID" value="NZ_JAAXLA010000069.1"/>
</dbReference>
<gene>
    <name evidence="1" type="ORF">HF526_27225</name>
</gene>
<sequence length="145" mass="16029">MDATLEDELKRDALAFGAQDLVDEIHDEAAAWVDERHPWGGEGDEPPERVSAYLAVWWQRVDQERAARVGTLVERTDGTWAMVGPARCPHGHPLGPRRVLIGWAPCRCRGHHTWTCQVDTADGELCGASVYHPEPGARCRLVGIG</sequence>
<protein>
    <submittedName>
        <fullName evidence="1">Uncharacterized protein</fullName>
    </submittedName>
</protein>
<accession>A0ABX1SIT1</accession>
<dbReference type="EMBL" id="JAAXLA010000069">
    <property type="protein sequence ID" value="NMI00966.1"/>
    <property type="molecule type" value="Genomic_DNA"/>
</dbReference>
<comment type="caution">
    <text evidence="1">The sequence shown here is derived from an EMBL/GenBank/DDBJ whole genome shotgun (WGS) entry which is preliminary data.</text>
</comment>
<evidence type="ECO:0000313" key="1">
    <source>
        <dbReference type="EMBL" id="NMI00966.1"/>
    </source>
</evidence>
<proteinExistence type="predicted"/>
<name>A0ABX1SIT1_9PSEU</name>
<evidence type="ECO:0000313" key="2">
    <source>
        <dbReference type="Proteomes" id="UP000820669"/>
    </source>
</evidence>
<keyword evidence="2" id="KW-1185">Reference proteome</keyword>
<reference evidence="1 2" key="1">
    <citation type="submission" date="2020-04" db="EMBL/GenBank/DDBJ databases">
        <authorList>
            <person name="Klaysubun C."/>
            <person name="Duangmal K."/>
            <person name="Lipun K."/>
        </authorList>
    </citation>
    <scope>NUCLEOTIDE SEQUENCE [LARGE SCALE GENOMIC DNA]</scope>
    <source>
        <strain evidence="1 2">K10HN5</strain>
    </source>
</reference>